<keyword evidence="1" id="KW-1133">Transmembrane helix</keyword>
<evidence type="ECO:0000256" key="1">
    <source>
        <dbReference type="SAM" id="Phobius"/>
    </source>
</evidence>
<keyword evidence="1" id="KW-0472">Membrane</keyword>
<feature type="transmembrane region" description="Helical" evidence="1">
    <location>
        <begin position="37"/>
        <end position="56"/>
    </location>
</feature>
<evidence type="ECO:0000313" key="3">
    <source>
        <dbReference type="Proteomes" id="UP000485058"/>
    </source>
</evidence>
<feature type="transmembrane region" description="Helical" evidence="1">
    <location>
        <begin position="6"/>
        <end position="25"/>
    </location>
</feature>
<reference evidence="2 3" key="1">
    <citation type="submission" date="2020-02" db="EMBL/GenBank/DDBJ databases">
        <title>Draft genome sequence of Haematococcus lacustris strain NIES-144.</title>
        <authorList>
            <person name="Morimoto D."/>
            <person name="Nakagawa S."/>
            <person name="Yoshida T."/>
            <person name="Sawayama S."/>
        </authorList>
    </citation>
    <scope>NUCLEOTIDE SEQUENCE [LARGE SCALE GENOMIC DNA]</scope>
    <source>
        <strain evidence="2 3">NIES-144</strain>
    </source>
</reference>
<feature type="non-terminal residue" evidence="2">
    <location>
        <position position="1"/>
    </location>
</feature>
<keyword evidence="1" id="KW-0812">Transmembrane</keyword>
<dbReference type="AlphaFoldDB" id="A0A699Z6M0"/>
<protein>
    <submittedName>
        <fullName evidence="2">Uncharacterized protein</fullName>
    </submittedName>
</protein>
<dbReference type="Proteomes" id="UP000485058">
    <property type="component" value="Unassembled WGS sequence"/>
</dbReference>
<keyword evidence="3" id="KW-1185">Reference proteome</keyword>
<proteinExistence type="predicted"/>
<evidence type="ECO:0000313" key="2">
    <source>
        <dbReference type="EMBL" id="GFH17160.1"/>
    </source>
</evidence>
<comment type="caution">
    <text evidence="2">The sequence shown here is derived from an EMBL/GenBank/DDBJ whole genome shotgun (WGS) entry which is preliminary data.</text>
</comment>
<gene>
    <name evidence="2" type="ORF">HaLaN_13726</name>
</gene>
<accession>A0A699Z6M0</accession>
<name>A0A699Z6M0_HAELA</name>
<feature type="transmembrane region" description="Helical" evidence="1">
    <location>
        <begin position="76"/>
        <end position="97"/>
    </location>
</feature>
<sequence>VMVLWLLAYIIIGQVAMPMCLGLLGKSQEELSVRGHALMHLCLDMAQLAVTLLILKHCLKQYQPRKRGLFPVRLGGYWWLVVAAACTVFPLVDWVAVQSVLS</sequence>
<dbReference type="EMBL" id="BLLF01001105">
    <property type="protein sequence ID" value="GFH17160.1"/>
    <property type="molecule type" value="Genomic_DNA"/>
</dbReference>
<organism evidence="2 3">
    <name type="scientific">Haematococcus lacustris</name>
    <name type="common">Green alga</name>
    <name type="synonym">Haematococcus pluvialis</name>
    <dbReference type="NCBI Taxonomy" id="44745"/>
    <lineage>
        <taxon>Eukaryota</taxon>
        <taxon>Viridiplantae</taxon>
        <taxon>Chlorophyta</taxon>
        <taxon>core chlorophytes</taxon>
        <taxon>Chlorophyceae</taxon>
        <taxon>CS clade</taxon>
        <taxon>Chlamydomonadales</taxon>
        <taxon>Haematococcaceae</taxon>
        <taxon>Haematococcus</taxon>
    </lineage>
</organism>